<dbReference type="EMBL" id="MFAV01000029">
    <property type="protein sequence ID" value="OGD86178.1"/>
    <property type="molecule type" value="Genomic_DNA"/>
</dbReference>
<keyword evidence="1" id="KW-0812">Transmembrane</keyword>
<dbReference type="Proteomes" id="UP000176628">
    <property type="component" value="Unassembled WGS sequence"/>
</dbReference>
<feature type="transmembrane region" description="Helical" evidence="1">
    <location>
        <begin position="80"/>
        <end position="102"/>
    </location>
</feature>
<proteinExistence type="predicted"/>
<sequence length="161" mass="18246">MTATAHALVGAVIAAKVGNPFLAYPASLGSHFLMDLIPHWDTGTHRKQKTHLRFWLESLFDLGLGILLVQFLFGTHVNPLHLWIAVFFSQVPDWFSVPYLFFKTRIPPFFQVYEFQSWFDKKTEFALGISTQLVVVGPLLYFASPTPVQQIITSALAFLAY</sequence>
<keyword evidence="1" id="KW-0472">Membrane</keyword>
<name>A0A1F5G2V6_9BACT</name>
<evidence type="ECO:0000256" key="1">
    <source>
        <dbReference type="SAM" id="Phobius"/>
    </source>
</evidence>
<gene>
    <name evidence="2" type="ORF">A2Z23_02290</name>
</gene>
<evidence type="ECO:0000313" key="3">
    <source>
        <dbReference type="Proteomes" id="UP000176628"/>
    </source>
</evidence>
<feature type="transmembrane region" description="Helical" evidence="1">
    <location>
        <begin position="54"/>
        <end position="74"/>
    </location>
</feature>
<comment type="caution">
    <text evidence="2">The sequence shown here is derived from an EMBL/GenBank/DDBJ whole genome shotgun (WGS) entry which is preliminary data.</text>
</comment>
<accession>A0A1F5G2V6</accession>
<protein>
    <submittedName>
        <fullName evidence="2">Uncharacterized protein</fullName>
    </submittedName>
</protein>
<keyword evidence="1" id="KW-1133">Transmembrane helix</keyword>
<organism evidence="2 3">
    <name type="scientific">Candidatus Curtissbacteria bacterium RBG_16_39_7</name>
    <dbReference type="NCBI Taxonomy" id="1797707"/>
    <lineage>
        <taxon>Bacteria</taxon>
        <taxon>Candidatus Curtissiibacteriota</taxon>
    </lineage>
</organism>
<evidence type="ECO:0000313" key="2">
    <source>
        <dbReference type="EMBL" id="OGD86178.1"/>
    </source>
</evidence>
<dbReference type="AlphaFoldDB" id="A0A1F5G2V6"/>
<reference evidence="2 3" key="1">
    <citation type="journal article" date="2016" name="Nat. Commun.">
        <title>Thousands of microbial genomes shed light on interconnected biogeochemical processes in an aquifer system.</title>
        <authorList>
            <person name="Anantharaman K."/>
            <person name="Brown C.T."/>
            <person name="Hug L.A."/>
            <person name="Sharon I."/>
            <person name="Castelle C.J."/>
            <person name="Probst A.J."/>
            <person name="Thomas B.C."/>
            <person name="Singh A."/>
            <person name="Wilkins M.J."/>
            <person name="Karaoz U."/>
            <person name="Brodie E.L."/>
            <person name="Williams K.H."/>
            <person name="Hubbard S.S."/>
            <person name="Banfield J.F."/>
        </authorList>
    </citation>
    <scope>NUCLEOTIDE SEQUENCE [LARGE SCALE GENOMIC DNA]</scope>
</reference>